<dbReference type="NCBIfam" id="TIGR00054">
    <property type="entry name" value="RIP metalloprotease RseP"/>
    <property type="match status" value="1"/>
</dbReference>
<keyword evidence="5 11" id="KW-0812">Transmembrane</keyword>
<dbReference type="InterPro" id="IPR041489">
    <property type="entry name" value="PDZ_6"/>
</dbReference>
<dbReference type="GO" id="GO:0046872">
    <property type="term" value="F:metal ion binding"/>
    <property type="evidence" value="ECO:0007669"/>
    <property type="project" value="UniProtKB-KW"/>
</dbReference>
<dbReference type="EC" id="3.4.24.-" evidence="11"/>
<name>A0A6S6QU45_9HYPH</name>
<dbReference type="GO" id="GO:0004222">
    <property type="term" value="F:metalloendopeptidase activity"/>
    <property type="evidence" value="ECO:0007669"/>
    <property type="project" value="InterPro"/>
</dbReference>
<feature type="transmembrane region" description="Helical" evidence="11">
    <location>
        <begin position="117"/>
        <end position="142"/>
    </location>
</feature>
<keyword evidence="11" id="KW-0479">Metal-binding</keyword>
<evidence type="ECO:0000256" key="1">
    <source>
        <dbReference type="ARBA" id="ARBA00001947"/>
    </source>
</evidence>
<proteinExistence type="inferred from homology"/>
<evidence type="ECO:0000256" key="8">
    <source>
        <dbReference type="ARBA" id="ARBA00022989"/>
    </source>
</evidence>
<dbReference type="PANTHER" id="PTHR42837">
    <property type="entry name" value="REGULATOR OF SIGMA-E PROTEASE RSEP"/>
    <property type="match status" value="1"/>
</dbReference>
<dbReference type="InterPro" id="IPR001478">
    <property type="entry name" value="PDZ"/>
</dbReference>
<dbReference type="InterPro" id="IPR036034">
    <property type="entry name" value="PDZ_sf"/>
</dbReference>
<keyword evidence="6 11" id="KW-0378">Hydrolase</keyword>
<evidence type="ECO:0000256" key="10">
    <source>
        <dbReference type="ARBA" id="ARBA00023136"/>
    </source>
</evidence>
<dbReference type="SMART" id="SM00228">
    <property type="entry name" value="PDZ"/>
    <property type="match status" value="1"/>
</dbReference>
<evidence type="ECO:0000259" key="12">
    <source>
        <dbReference type="SMART" id="SM00228"/>
    </source>
</evidence>
<reference evidence="13 14" key="1">
    <citation type="submission" date="2020-08" db="EMBL/GenBank/DDBJ databases">
        <title>Genome sequence of Rhizobiales bacterium strain IZ6.</title>
        <authorList>
            <person name="Nakai R."/>
            <person name="Naganuma T."/>
        </authorList>
    </citation>
    <scope>NUCLEOTIDE SEQUENCE [LARGE SCALE GENOMIC DNA]</scope>
    <source>
        <strain evidence="13 14">IZ6</strain>
    </source>
</reference>
<protein>
    <recommendedName>
        <fullName evidence="11">Zinc metalloprotease</fullName>
        <ecNumber evidence="11">3.4.24.-</ecNumber>
    </recommendedName>
</protein>
<evidence type="ECO:0000256" key="9">
    <source>
        <dbReference type="ARBA" id="ARBA00023049"/>
    </source>
</evidence>
<keyword evidence="9 11" id="KW-0482">Metalloprotease</keyword>
<keyword evidence="10 11" id="KW-0472">Membrane</keyword>
<organism evidence="13 14">
    <name type="scientific">Terrihabitans soli</name>
    <dbReference type="NCBI Taxonomy" id="708113"/>
    <lineage>
        <taxon>Bacteria</taxon>
        <taxon>Pseudomonadati</taxon>
        <taxon>Pseudomonadota</taxon>
        <taxon>Alphaproteobacteria</taxon>
        <taxon>Hyphomicrobiales</taxon>
        <taxon>Terrihabitans</taxon>
    </lineage>
</organism>
<dbReference type="GO" id="GO:0016020">
    <property type="term" value="C:membrane"/>
    <property type="evidence" value="ECO:0007669"/>
    <property type="project" value="UniProtKB-SubCell"/>
</dbReference>
<dbReference type="RefSeq" id="WP_222877380.1">
    <property type="nucleotide sequence ID" value="NZ_AP023361.1"/>
</dbReference>
<evidence type="ECO:0000256" key="3">
    <source>
        <dbReference type="ARBA" id="ARBA00007931"/>
    </source>
</evidence>
<dbReference type="InterPro" id="IPR004387">
    <property type="entry name" value="Pept_M50_Zn"/>
</dbReference>
<evidence type="ECO:0000256" key="11">
    <source>
        <dbReference type="RuleBase" id="RU362031"/>
    </source>
</evidence>
<dbReference type="Pfam" id="PF02163">
    <property type="entry name" value="Peptidase_M50"/>
    <property type="match status" value="1"/>
</dbReference>
<dbReference type="Proteomes" id="UP000515317">
    <property type="component" value="Chromosome"/>
</dbReference>
<comment type="similarity">
    <text evidence="3 11">Belongs to the peptidase M50B family.</text>
</comment>
<dbReference type="KEGG" id="tso:IZ6_15070"/>
<feature type="transmembrane region" description="Helical" evidence="11">
    <location>
        <begin position="304"/>
        <end position="324"/>
    </location>
</feature>
<dbReference type="PANTHER" id="PTHR42837:SF2">
    <property type="entry name" value="MEMBRANE METALLOPROTEASE ARASP2, CHLOROPLASTIC-RELATED"/>
    <property type="match status" value="1"/>
</dbReference>
<dbReference type="InterPro" id="IPR008915">
    <property type="entry name" value="Peptidase_M50"/>
</dbReference>
<keyword evidence="8 11" id="KW-1133">Transmembrane helix</keyword>
<keyword evidence="14" id="KW-1185">Reference proteome</keyword>
<comment type="subcellular location">
    <subcellularLocation>
        <location evidence="2">Membrane</location>
        <topology evidence="2">Multi-pass membrane protein</topology>
    </subcellularLocation>
</comment>
<dbReference type="AlphaFoldDB" id="A0A6S6QU45"/>
<dbReference type="Pfam" id="PF17820">
    <property type="entry name" value="PDZ_6"/>
    <property type="match status" value="1"/>
</dbReference>
<accession>A0A6S6QU45</accession>
<comment type="cofactor">
    <cofactor evidence="1 11">
        <name>Zn(2+)</name>
        <dbReference type="ChEBI" id="CHEBI:29105"/>
    </cofactor>
</comment>
<evidence type="ECO:0000256" key="5">
    <source>
        <dbReference type="ARBA" id="ARBA00022692"/>
    </source>
</evidence>
<feature type="transmembrane region" description="Helical" evidence="11">
    <location>
        <begin position="12"/>
        <end position="30"/>
    </location>
</feature>
<evidence type="ECO:0000256" key="7">
    <source>
        <dbReference type="ARBA" id="ARBA00022833"/>
    </source>
</evidence>
<evidence type="ECO:0000313" key="13">
    <source>
        <dbReference type="EMBL" id="BCJ90772.1"/>
    </source>
</evidence>
<dbReference type="CDD" id="cd06163">
    <property type="entry name" value="S2P-M50_PDZ_RseP-like"/>
    <property type="match status" value="1"/>
</dbReference>
<keyword evidence="7 11" id="KW-0862">Zinc</keyword>
<dbReference type="Gene3D" id="2.30.42.10">
    <property type="match status" value="1"/>
</dbReference>
<feature type="domain" description="PDZ" evidence="12">
    <location>
        <begin position="136"/>
        <end position="204"/>
    </location>
</feature>
<evidence type="ECO:0000256" key="4">
    <source>
        <dbReference type="ARBA" id="ARBA00022670"/>
    </source>
</evidence>
<dbReference type="SUPFAM" id="SSF50156">
    <property type="entry name" value="PDZ domain-like"/>
    <property type="match status" value="1"/>
</dbReference>
<dbReference type="CDD" id="cd23081">
    <property type="entry name" value="cpPDZ_EcRseP-like"/>
    <property type="match status" value="1"/>
</dbReference>
<evidence type="ECO:0000256" key="6">
    <source>
        <dbReference type="ARBA" id="ARBA00022801"/>
    </source>
</evidence>
<keyword evidence="4 13" id="KW-0645">Protease</keyword>
<feature type="transmembrane region" description="Helical" evidence="11">
    <location>
        <begin position="352"/>
        <end position="370"/>
    </location>
</feature>
<sequence length="379" mass="41653">MLQQIIDFVQSALLYSLPYLGVLAVVIFIHEMGHFLVARWCGVKVLTFSMGFGPELWHRFDKHGTRWRLAAVPLGGYVKFYGDENAASAPARDKLAKMSAKERRLSFSGQPVLKRSAIVAAGPIANFILTIAIFAGTFYFVGRPITVAQVDRVAEGSAAQKAGFQVRDLILAIDGSTIESFSDMQRIVRISPDRTLNFRVLRDGREIDVQATPQRQEVKDVFGQVHRIGIIGISRSEAAGDVRHKNYGLGEALVAGVQETWFVVDRTFDYIGGVITGRESADQISGPIRIAQVSGQAAKLGFDVLLNLTAVLSVSIGLLNLFPIPLLDGGHLLYYAIEAVRGRPLSEKAQEFGFRIGIALVLTLMLFATWNDILSFNRS</sequence>
<evidence type="ECO:0000313" key="14">
    <source>
        <dbReference type="Proteomes" id="UP000515317"/>
    </source>
</evidence>
<evidence type="ECO:0000256" key="2">
    <source>
        <dbReference type="ARBA" id="ARBA00004141"/>
    </source>
</evidence>
<gene>
    <name evidence="13" type="ORF">IZ6_15070</name>
</gene>
<dbReference type="GO" id="GO:0006508">
    <property type="term" value="P:proteolysis"/>
    <property type="evidence" value="ECO:0007669"/>
    <property type="project" value="UniProtKB-KW"/>
</dbReference>
<dbReference type="EMBL" id="AP023361">
    <property type="protein sequence ID" value="BCJ90772.1"/>
    <property type="molecule type" value="Genomic_DNA"/>
</dbReference>